<reference evidence="2 3" key="1">
    <citation type="submission" date="2017-03" db="EMBL/GenBank/DDBJ databases">
        <title>Genome Survey of Euroglyphus maynei.</title>
        <authorList>
            <person name="Arlian L.G."/>
            <person name="Morgan M.S."/>
            <person name="Rider S.D."/>
        </authorList>
    </citation>
    <scope>NUCLEOTIDE SEQUENCE [LARGE SCALE GENOMIC DNA]</scope>
    <source>
        <strain evidence="2">Arlian Lab</strain>
        <tissue evidence="2">Whole body</tissue>
    </source>
</reference>
<accession>A0A1Y3BP65</accession>
<keyword evidence="1" id="KW-0732">Signal</keyword>
<evidence type="ECO:0000313" key="2">
    <source>
        <dbReference type="EMBL" id="OTF82769.1"/>
    </source>
</evidence>
<dbReference type="Proteomes" id="UP000194236">
    <property type="component" value="Unassembled WGS sequence"/>
</dbReference>
<name>A0A1Y3BP65_EURMA</name>
<dbReference type="SUPFAM" id="SSF47862">
    <property type="entry name" value="Saposin"/>
    <property type="match status" value="1"/>
</dbReference>
<sequence length="86" mass="9728">MRFIILAIVAICIGLNQTNALQPNDACNACQKFSNFISNLTNNVDEELYDSLSKLCSDYSEIPRHSFCNNTVHALIDFLNQRWVSS</sequence>
<evidence type="ECO:0000256" key="1">
    <source>
        <dbReference type="SAM" id="SignalP"/>
    </source>
</evidence>
<gene>
    <name evidence="2" type="ORF">BLA29_004762</name>
</gene>
<organism evidence="2 3">
    <name type="scientific">Euroglyphus maynei</name>
    <name type="common">Mayne's house dust mite</name>
    <dbReference type="NCBI Taxonomy" id="6958"/>
    <lineage>
        <taxon>Eukaryota</taxon>
        <taxon>Metazoa</taxon>
        <taxon>Ecdysozoa</taxon>
        <taxon>Arthropoda</taxon>
        <taxon>Chelicerata</taxon>
        <taxon>Arachnida</taxon>
        <taxon>Acari</taxon>
        <taxon>Acariformes</taxon>
        <taxon>Sarcoptiformes</taxon>
        <taxon>Astigmata</taxon>
        <taxon>Psoroptidia</taxon>
        <taxon>Analgoidea</taxon>
        <taxon>Pyroglyphidae</taxon>
        <taxon>Pyroglyphinae</taxon>
        <taxon>Euroglyphus</taxon>
    </lineage>
</organism>
<evidence type="ECO:0000313" key="3">
    <source>
        <dbReference type="Proteomes" id="UP000194236"/>
    </source>
</evidence>
<dbReference type="InterPro" id="IPR011001">
    <property type="entry name" value="Saposin-like"/>
</dbReference>
<dbReference type="EMBL" id="MUJZ01006831">
    <property type="protein sequence ID" value="OTF82769.1"/>
    <property type="molecule type" value="Genomic_DNA"/>
</dbReference>
<dbReference type="AlphaFoldDB" id="A0A1Y3BP65"/>
<feature type="chain" id="PRO_5010997906" evidence="1">
    <location>
        <begin position="21"/>
        <end position="86"/>
    </location>
</feature>
<keyword evidence="3" id="KW-1185">Reference proteome</keyword>
<protein>
    <submittedName>
        <fullName evidence="2">Saposin-like protein</fullName>
    </submittedName>
</protein>
<dbReference type="OrthoDB" id="69496at2759"/>
<comment type="caution">
    <text evidence="2">The sequence shown here is derived from an EMBL/GenBank/DDBJ whole genome shotgun (WGS) entry which is preliminary data.</text>
</comment>
<feature type="signal peptide" evidence="1">
    <location>
        <begin position="1"/>
        <end position="20"/>
    </location>
</feature>
<proteinExistence type="predicted"/>